<evidence type="ECO:0000313" key="6">
    <source>
        <dbReference type="EMBL" id="KAE8375482.1"/>
    </source>
</evidence>
<evidence type="ECO:0000256" key="2">
    <source>
        <dbReference type="ARBA" id="ARBA00022692"/>
    </source>
</evidence>
<dbReference type="InterPro" id="IPR045863">
    <property type="entry name" value="CorA_TM1_TM2"/>
</dbReference>
<dbReference type="EMBL" id="ML736259">
    <property type="protein sequence ID" value="KAE8375482.1"/>
    <property type="molecule type" value="Genomic_DNA"/>
</dbReference>
<sequence length="153" mass="17170">MMVFTIVTTVFLPLSFIATFFTMNLEEFPHSTDGSEQLSLSYVAEYTFGIGVAISIPLILLALTVDDIGDGCQEAIRRTRRWMFHRKKKPRRRSGIEESRAMTALELEKVLTGTKSRRSVDTEFAGSLLPVSTRGTVRSLGKRGILFGRDEGY</sequence>
<dbReference type="OrthoDB" id="4483578at2759"/>
<organism evidence="6 7">
    <name type="scientific">Aspergillus bertholletiae</name>
    <dbReference type="NCBI Taxonomy" id="1226010"/>
    <lineage>
        <taxon>Eukaryota</taxon>
        <taxon>Fungi</taxon>
        <taxon>Dikarya</taxon>
        <taxon>Ascomycota</taxon>
        <taxon>Pezizomycotina</taxon>
        <taxon>Eurotiomycetes</taxon>
        <taxon>Eurotiomycetidae</taxon>
        <taxon>Eurotiales</taxon>
        <taxon>Aspergillaceae</taxon>
        <taxon>Aspergillus</taxon>
        <taxon>Aspergillus subgen. Circumdati</taxon>
    </lineage>
</organism>
<keyword evidence="7" id="KW-1185">Reference proteome</keyword>
<dbReference type="Proteomes" id="UP000326198">
    <property type="component" value="Unassembled WGS sequence"/>
</dbReference>
<evidence type="ECO:0000256" key="1">
    <source>
        <dbReference type="ARBA" id="ARBA00004141"/>
    </source>
</evidence>
<evidence type="ECO:0000313" key="7">
    <source>
        <dbReference type="Proteomes" id="UP000326198"/>
    </source>
</evidence>
<evidence type="ECO:0000256" key="4">
    <source>
        <dbReference type="ARBA" id="ARBA00023136"/>
    </source>
</evidence>
<accession>A0A5N7B040</accession>
<dbReference type="GO" id="GO:0046873">
    <property type="term" value="F:metal ion transmembrane transporter activity"/>
    <property type="evidence" value="ECO:0007669"/>
    <property type="project" value="InterPro"/>
</dbReference>
<keyword evidence="2 5" id="KW-0812">Transmembrane</keyword>
<keyword evidence="3 5" id="KW-1133">Transmembrane helix</keyword>
<dbReference type="Gene3D" id="1.20.58.340">
    <property type="entry name" value="Magnesium transport protein CorA, transmembrane region"/>
    <property type="match status" value="1"/>
</dbReference>
<proteinExistence type="predicted"/>
<evidence type="ECO:0000256" key="5">
    <source>
        <dbReference type="SAM" id="Phobius"/>
    </source>
</evidence>
<evidence type="ECO:0000256" key="3">
    <source>
        <dbReference type="ARBA" id="ARBA00022989"/>
    </source>
</evidence>
<reference evidence="6 7" key="1">
    <citation type="submission" date="2019-04" db="EMBL/GenBank/DDBJ databases">
        <title>Friends and foes A comparative genomics studyof 23 Aspergillus species from section Flavi.</title>
        <authorList>
            <consortium name="DOE Joint Genome Institute"/>
            <person name="Kjaerbolling I."/>
            <person name="Vesth T."/>
            <person name="Frisvad J.C."/>
            <person name="Nybo J.L."/>
            <person name="Theobald S."/>
            <person name="Kildgaard S."/>
            <person name="Isbrandt T."/>
            <person name="Kuo A."/>
            <person name="Sato A."/>
            <person name="Lyhne E.K."/>
            <person name="Kogle M.E."/>
            <person name="Wiebenga A."/>
            <person name="Kun R.S."/>
            <person name="Lubbers R.J."/>
            <person name="Makela M.R."/>
            <person name="Barry K."/>
            <person name="Chovatia M."/>
            <person name="Clum A."/>
            <person name="Daum C."/>
            <person name="Haridas S."/>
            <person name="He G."/>
            <person name="LaButti K."/>
            <person name="Lipzen A."/>
            <person name="Mondo S."/>
            <person name="Riley R."/>
            <person name="Salamov A."/>
            <person name="Simmons B.A."/>
            <person name="Magnuson J.K."/>
            <person name="Henrissat B."/>
            <person name="Mortensen U.H."/>
            <person name="Larsen T.O."/>
            <person name="Devries R.P."/>
            <person name="Grigoriev I.V."/>
            <person name="Machida M."/>
            <person name="Baker S.E."/>
            <person name="Andersen M.R."/>
        </authorList>
    </citation>
    <scope>NUCLEOTIDE SEQUENCE [LARGE SCALE GENOMIC DNA]</scope>
    <source>
        <strain evidence="6 7">IBT 29228</strain>
    </source>
</reference>
<dbReference type="AlphaFoldDB" id="A0A5N7B040"/>
<name>A0A5N7B040_9EURO</name>
<dbReference type="Pfam" id="PF01544">
    <property type="entry name" value="CorA"/>
    <property type="match status" value="1"/>
</dbReference>
<protein>
    <submittedName>
        <fullName evidence="6">Uncharacterized protein</fullName>
    </submittedName>
</protein>
<dbReference type="InterPro" id="IPR002523">
    <property type="entry name" value="MgTranspt_CorA/ZnTranspt_ZntB"/>
</dbReference>
<comment type="subcellular location">
    <subcellularLocation>
        <location evidence="1">Membrane</location>
        <topology evidence="1">Multi-pass membrane protein</topology>
    </subcellularLocation>
</comment>
<dbReference type="SUPFAM" id="SSF144083">
    <property type="entry name" value="Magnesium transport protein CorA, transmembrane region"/>
    <property type="match status" value="1"/>
</dbReference>
<keyword evidence="4 5" id="KW-0472">Membrane</keyword>
<gene>
    <name evidence="6" type="ORF">BDV26DRAFT_267722</name>
</gene>
<feature type="transmembrane region" description="Helical" evidence="5">
    <location>
        <begin position="46"/>
        <end position="65"/>
    </location>
</feature>
<dbReference type="GO" id="GO:0016020">
    <property type="term" value="C:membrane"/>
    <property type="evidence" value="ECO:0007669"/>
    <property type="project" value="UniProtKB-SubCell"/>
</dbReference>